<evidence type="ECO:0000256" key="1">
    <source>
        <dbReference type="SAM" id="MobiDB-lite"/>
    </source>
</evidence>
<accession>A0A1V9XQH9</accession>
<dbReference type="InParanoid" id="A0A1V9XQH9"/>
<comment type="caution">
    <text evidence="2">The sequence shown here is derived from an EMBL/GenBank/DDBJ whole genome shotgun (WGS) entry which is preliminary data.</text>
</comment>
<gene>
    <name evidence="2" type="ORF">BIW11_03197</name>
</gene>
<keyword evidence="3" id="KW-1185">Reference proteome</keyword>
<evidence type="ECO:0000313" key="2">
    <source>
        <dbReference type="EMBL" id="OQR75756.1"/>
    </source>
</evidence>
<feature type="region of interest" description="Disordered" evidence="1">
    <location>
        <begin position="25"/>
        <end position="45"/>
    </location>
</feature>
<protein>
    <submittedName>
        <fullName evidence="2">Uncharacterized protein</fullName>
    </submittedName>
</protein>
<proteinExistence type="predicted"/>
<dbReference type="AlphaFoldDB" id="A0A1V9XQH9"/>
<organism evidence="2 3">
    <name type="scientific">Tropilaelaps mercedesae</name>
    <dbReference type="NCBI Taxonomy" id="418985"/>
    <lineage>
        <taxon>Eukaryota</taxon>
        <taxon>Metazoa</taxon>
        <taxon>Ecdysozoa</taxon>
        <taxon>Arthropoda</taxon>
        <taxon>Chelicerata</taxon>
        <taxon>Arachnida</taxon>
        <taxon>Acari</taxon>
        <taxon>Parasitiformes</taxon>
        <taxon>Mesostigmata</taxon>
        <taxon>Gamasina</taxon>
        <taxon>Dermanyssoidea</taxon>
        <taxon>Laelapidae</taxon>
        <taxon>Tropilaelaps</taxon>
    </lineage>
</organism>
<dbReference type="Proteomes" id="UP000192247">
    <property type="component" value="Unassembled WGS sequence"/>
</dbReference>
<evidence type="ECO:0000313" key="3">
    <source>
        <dbReference type="Proteomes" id="UP000192247"/>
    </source>
</evidence>
<reference evidence="2 3" key="1">
    <citation type="journal article" date="2017" name="Gigascience">
        <title>Draft genome of the honey bee ectoparasitic mite, Tropilaelaps mercedesae, is shaped by the parasitic life history.</title>
        <authorList>
            <person name="Dong X."/>
            <person name="Armstrong S.D."/>
            <person name="Xia D."/>
            <person name="Makepeace B.L."/>
            <person name="Darby A.C."/>
            <person name="Kadowaki T."/>
        </authorList>
    </citation>
    <scope>NUCLEOTIDE SEQUENCE [LARGE SCALE GENOMIC DNA]</scope>
    <source>
        <strain evidence="2">Wuxi-XJTLU</strain>
    </source>
</reference>
<dbReference type="EMBL" id="MNPL01005849">
    <property type="protein sequence ID" value="OQR75756.1"/>
    <property type="molecule type" value="Genomic_DNA"/>
</dbReference>
<sequence length="192" mass="22185">MSSQAELSPPRIAYNAFVYEPEHRSSENDLVRPRRSFPVGNTMETEGRHSSKFTKILRPMFRHYCFRYGTVPLFPVRSTRFCTSRTGQPPPMWNHVRSHRTSRRKPYAEKKQIGKRFGAALRLAHCLVRVRCACTHRVPECTIRPSATCSGTKARGENEFAFYGVSSLRNIHYKLFQFASGTEMLRPTRNLS</sequence>
<name>A0A1V9XQH9_9ACAR</name>